<dbReference type="AlphaFoldDB" id="A0A060HHN8"/>
<dbReference type="PROSITE" id="PS00815">
    <property type="entry name" value="AIPM_HOMOCIT_SYNTH_1"/>
    <property type="match status" value="1"/>
</dbReference>
<dbReference type="Gene3D" id="3.30.160.270">
    <property type="match status" value="1"/>
</dbReference>
<keyword evidence="4" id="KW-0100">Branched-chain amino acid biosynthesis</keyword>
<protein>
    <submittedName>
        <fullName evidence="8">2-isopropylmalate synthase</fullName>
        <ecNumber evidence="8">2.3.1.182</ecNumber>
        <ecNumber evidence="8">2.3.3.13</ecNumber>
    </submittedName>
</protein>
<accession>A0A060HHN8</accession>
<evidence type="ECO:0000256" key="5">
    <source>
        <dbReference type="ARBA" id="ARBA00029440"/>
    </source>
</evidence>
<dbReference type="Pfam" id="PF08502">
    <property type="entry name" value="LeuA_dimer"/>
    <property type="match status" value="1"/>
</dbReference>
<dbReference type="Gene3D" id="3.20.20.70">
    <property type="entry name" value="Aldolase class I"/>
    <property type="match status" value="1"/>
</dbReference>
<dbReference type="CDD" id="cd07940">
    <property type="entry name" value="DRE_TIM_IPMS"/>
    <property type="match status" value="1"/>
</dbReference>
<dbReference type="PANTHER" id="PTHR42880:SF2">
    <property type="entry name" value="(R)-CITRAMALATE SYNTHASE CIMA"/>
    <property type="match status" value="1"/>
</dbReference>
<dbReference type="EMBL" id="CP007536">
    <property type="protein sequence ID" value="AIC15078.1"/>
    <property type="molecule type" value="Genomic_DNA"/>
</dbReference>
<name>A0A060HHN8_9ARCH</name>
<dbReference type="Proteomes" id="UP000027093">
    <property type="component" value="Chromosome"/>
</dbReference>
<evidence type="ECO:0000256" key="6">
    <source>
        <dbReference type="RuleBase" id="RU003523"/>
    </source>
</evidence>
<dbReference type="FunFam" id="3.20.20.70:FF:000010">
    <property type="entry name" value="2-isopropylmalate synthase"/>
    <property type="match status" value="1"/>
</dbReference>
<evidence type="ECO:0000259" key="7">
    <source>
        <dbReference type="PROSITE" id="PS50991"/>
    </source>
</evidence>
<dbReference type="GeneID" id="74946123"/>
<comment type="similarity">
    <text evidence="1 6">Belongs to the alpha-IPM synthase/homocitrate synthase family.</text>
</comment>
<dbReference type="PROSITE" id="PS00816">
    <property type="entry name" value="AIPM_HOMOCIT_SYNTH_2"/>
    <property type="match status" value="1"/>
</dbReference>
<evidence type="ECO:0000256" key="2">
    <source>
        <dbReference type="ARBA" id="ARBA00022605"/>
    </source>
</evidence>
<keyword evidence="2" id="KW-0028">Amino-acid biosynthesis</keyword>
<keyword evidence="3 6" id="KW-0808">Transferase</keyword>
<dbReference type="PROSITE" id="PS50991">
    <property type="entry name" value="PYR_CT"/>
    <property type="match status" value="1"/>
</dbReference>
<evidence type="ECO:0000313" key="8">
    <source>
        <dbReference type="EMBL" id="AIC15078.1"/>
    </source>
</evidence>
<dbReference type="InterPro" id="IPR002034">
    <property type="entry name" value="AIPM/Hcit_synth_CS"/>
</dbReference>
<feature type="domain" description="Pyruvate carboxyltransferase" evidence="7">
    <location>
        <begin position="6"/>
        <end position="257"/>
    </location>
</feature>
<keyword evidence="9" id="KW-1185">Reference proteome</keyword>
<organism evidence="8 9">
    <name type="scientific">Nitrososphaera viennensis EN76</name>
    <dbReference type="NCBI Taxonomy" id="926571"/>
    <lineage>
        <taxon>Archaea</taxon>
        <taxon>Nitrososphaerota</taxon>
        <taxon>Nitrososphaeria</taxon>
        <taxon>Nitrososphaerales</taxon>
        <taxon>Nitrososphaeraceae</taxon>
        <taxon>Nitrososphaera</taxon>
    </lineage>
</organism>
<evidence type="ECO:0000256" key="4">
    <source>
        <dbReference type="ARBA" id="ARBA00023304"/>
    </source>
</evidence>
<dbReference type="EC" id="2.3.1.182" evidence="8"/>
<dbReference type="RefSeq" id="WP_075054164.1">
    <property type="nucleotide sequence ID" value="NZ_CP007536.1"/>
</dbReference>
<dbReference type="InterPro" id="IPR011830">
    <property type="entry name" value="LEU1_arch"/>
</dbReference>
<dbReference type="KEGG" id="nvn:NVIE_008580"/>
<dbReference type="GO" id="GO:0009098">
    <property type="term" value="P:L-leucine biosynthetic process"/>
    <property type="evidence" value="ECO:0007669"/>
    <property type="project" value="InterPro"/>
</dbReference>
<dbReference type="InterPro" id="IPR054691">
    <property type="entry name" value="LeuA/HCS_post-cat"/>
</dbReference>
<sequence length="502" mass="54526">MSEEKVRIFDTTLRDGEQSPGVTVTPEQKVHIAQKLDELGVDAIEAGFPIVSAGEMYAVKTIANSGLKAEVCGLARAVDADIDAAIKCDLKYVHTFIATSDIHMQYKLKMTREQVLERAVHAVEYAKKHGLKVEFSAEDATRSDRAFLIKVFSAVAQAGADRVDIPDTVGYSTPQYITELVKEVKEATRLPISMHCHDDFGLAVANSIAGINAGAACAHVTINGLGERAGNASLEEFVMALQCLYNKKHNIKTQLLYETSKFVSNTMGIIVQPNKAIIGENAFGHESGIHTHGVINNPLTYEPISPELVGRKRWLQAGKHAGAHGIRAMLEEFGINPNEEQLHMIVEKQKNIADKGKAITTSELLTIAGEVMHNSQFEERFKLYDFHIVTGMNIIPTAVIRLNAEGKDLIASDTGVGPVDAALKAIQKIAADVASIKIREYRLDSISGGSDALAEVSVKVEDKNGNVVSARKANEDIVVASVEAMMDAINKVLLKKVLYSKS</sequence>
<comment type="pathway">
    <text evidence="5">Amino-acid biosynthesis.</text>
</comment>
<dbReference type="InterPro" id="IPR036230">
    <property type="entry name" value="LeuA_allosteric_dom_sf"/>
</dbReference>
<dbReference type="OrthoDB" id="6555at2157"/>
<dbReference type="FunFam" id="1.10.238.260:FF:000001">
    <property type="entry name" value="2-isopropylmalate synthase"/>
    <property type="match status" value="1"/>
</dbReference>
<dbReference type="InterPro" id="IPR013709">
    <property type="entry name" value="2-isopropylmalate_synth_dimer"/>
</dbReference>
<dbReference type="SUPFAM" id="SSF51569">
    <property type="entry name" value="Aldolase"/>
    <property type="match status" value="1"/>
</dbReference>
<dbReference type="FunFam" id="3.30.160.270:FF:000003">
    <property type="entry name" value="2-isopropylmalate synthase"/>
    <property type="match status" value="1"/>
</dbReference>
<dbReference type="Pfam" id="PF00682">
    <property type="entry name" value="HMGL-like"/>
    <property type="match status" value="1"/>
</dbReference>
<gene>
    <name evidence="8" type="primary">leuA</name>
    <name evidence="8" type="ORF">NVIE_008580</name>
</gene>
<dbReference type="NCBIfam" id="TIGR02090">
    <property type="entry name" value="LEU1_arch"/>
    <property type="match status" value="1"/>
</dbReference>
<dbReference type="EC" id="2.3.3.13" evidence="8"/>
<dbReference type="PANTHER" id="PTHR42880">
    <property type="entry name" value="HOMOCITRATE SYNTHASE"/>
    <property type="match status" value="1"/>
</dbReference>
<dbReference type="NCBIfam" id="NF002085">
    <property type="entry name" value="PRK00915.1-2"/>
    <property type="match status" value="1"/>
</dbReference>
<dbReference type="NCBIfam" id="NF002086">
    <property type="entry name" value="PRK00915.1-3"/>
    <property type="match status" value="1"/>
</dbReference>
<dbReference type="Pfam" id="PF22617">
    <property type="entry name" value="HCS_D2"/>
    <property type="match status" value="1"/>
</dbReference>
<dbReference type="Gene3D" id="1.10.238.260">
    <property type="match status" value="1"/>
</dbReference>
<dbReference type="GO" id="GO:0003852">
    <property type="term" value="F:2-isopropylmalate synthase activity"/>
    <property type="evidence" value="ECO:0007669"/>
    <property type="project" value="UniProtKB-EC"/>
</dbReference>
<evidence type="ECO:0000313" key="9">
    <source>
        <dbReference type="Proteomes" id="UP000027093"/>
    </source>
</evidence>
<reference evidence="8 9" key="1">
    <citation type="journal article" date="2014" name="Int. J. Syst. Evol. Microbiol.">
        <title>Nitrososphaera viennensis gen. nov., sp. nov., an aerobic and mesophilic, ammonia-oxidizing archaeon from soil and a member of the archaeal phylum Thaumarchaeota.</title>
        <authorList>
            <person name="Stieglmeier M."/>
            <person name="Klingl A."/>
            <person name="Alves R.J."/>
            <person name="Rittmann S.K."/>
            <person name="Melcher M."/>
            <person name="Leisch N."/>
            <person name="Schleper C."/>
        </authorList>
    </citation>
    <scope>NUCLEOTIDE SEQUENCE [LARGE SCALE GENOMIC DNA]</scope>
    <source>
        <strain evidence="8">EN76</strain>
    </source>
</reference>
<evidence type="ECO:0000256" key="3">
    <source>
        <dbReference type="ARBA" id="ARBA00022679"/>
    </source>
</evidence>
<evidence type="ECO:0000256" key="1">
    <source>
        <dbReference type="ARBA" id="ARBA00006154"/>
    </source>
</evidence>
<dbReference type="SMART" id="SM00917">
    <property type="entry name" value="LeuA_dimer"/>
    <property type="match status" value="1"/>
</dbReference>
<keyword evidence="8" id="KW-0012">Acyltransferase</keyword>
<dbReference type="HOGENOM" id="CLU_022158_0_1_2"/>
<dbReference type="STRING" id="926571.NVIE_008580"/>
<dbReference type="InterPro" id="IPR000891">
    <property type="entry name" value="PYR_CT"/>
</dbReference>
<dbReference type="SUPFAM" id="SSF110921">
    <property type="entry name" value="2-isopropylmalate synthase LeuA, allosteric (dimerisation) domain"/>
    <property type="match status" value="1"/>
</dbReference>
<dbReference type="InterPro" id="IPR013785">
    <property type="entry name" value="Aldolase_TIM"/>
</dbReference>
<proteinExistence type="inferred from homology"/>